<keyword evidence="6" id="KW-0500">Molybdenum</keyword>
<dbReference type="SUPFAM" id="SSF63867">
    <property type="entry name" value="MoeA C-terminal domain-like"/>
    <property type="match status" value="1"/>
</dbReference>
<keyword evidence="6" id="KW-0479">Metal-binding</keyword>
<comment type="cofactor">
    <cofactor evidence="6">
        <name>Mg(2+)</name>
        <dbReference type="ChEBI" id="CHEBI:18420"/>
    </cofactor>
</comment>
<sequence length="645" mass="65497">MTRPAPTQSQFLHILSRNAAETAFLAALHPRPTRVEPVALDALLGRVLARDIASPVDAPPFDRALVDGFAVRAADLAQASGAEPCHLRLNAEVIACGTPPALTVGAGTATAIATGGPMPRGADAVVMIEFTEPADGGITVNRAVAPGAFVGFAGSDIASGQIMLRRGTLIGAREVAMLAAVGLDHAPVWAKPRIAILSTGDELVAAGEPLRPAAVYDSNGPVIVAALRENGCDPVHLGIVGDDATALQTALAAAHAAHDGVILSGGTSKGTGDVTVQAIAGLGAPGIVAHGVALKPGKPLCLAVCDGKPVVVLPGFPTSAIFTFHDLVAPALRLLAGLPRRSAAVVTAHLPVHLPSDLGRTEFAMVALLQGADGLVAHAVAKGSGAVTAFAQADGFVTVPALADGLSAGTQVQVTLFGSQVTAPSLAIIGSHCTGLDAVLGRMDDAGPLPRVLATGSQGGLAALRRRDCDIAPIHLLDADSGTYNTPFLSAGMRLIPGWRRMQGIVYRKGDARLEGRDVDAALATVLGDPDALMVNRNAGSGTRILLDRLLQGARAAGYWNQPASHNAVAAAVAQGRADWGMAIAPVAAALDLAFLPVADEHYDFAVWQEPRDAGALAAFEDALAAAADDLTALGFVPATSKEQA</sequence>
<dbReference type="NCBIfam" id="NF045515">
    <property type="entry name" value="Glp_gephyrin"/>
    <property type="match status" value="1"/>
</dbReference>
<accession>A0A1H8B403</accession>
<dbReference type="Proteomes" id="UP000199585">
    <property type="component" value="Unassembled WGS sequence"/>
</dbReference>
<dbReference type="InterPro" id="IPR008284">
    <property type="entry name" value="MoCF_biosynth_CS"/>
</dbReference>
<dbReference type="Gene3D" id="3.40.980.10">
    <property type="entry name" value="MoaB/Mog-like domain"/>
    <property type="match status" value="1"/>
</dbReference>
<dbReference type="EC" id="2.10.1.1" evidence="6"/>
<dbReference type="NCBIfam" id="TIGR00177">
    <property type="entry name" value="molyb_syn"/>
    <property type="match status" value="1"/>
</dbReference>
<dbReference type="InterPro" id="IPR036135">
    <property type="entry name" value="MoeA_linker/N_sf"/>
</dbReference>
<dbReference type="PANTHER" id="PTHR10192:SF5">
    <property type="entry name" value="GEPHYRIN"/>
    <property type="match status" value="1"/>
</dbReference>
<comment type="catalytic activity">
    <reaction evidence="5">
        <text>adenylyl-molybdopterin + molybdate = Mo-molybdopterin + AMP + H(+)</text>
        <dbReference type="Rhea" id="RHEA:35047"/>
        <dbReference type="ChEBI" id="CHEBI:15378"/>
        <dbReference type="ChEBI" id="CHEBI:36264"/>
        <dbReference type="ChEBI" id="CHEBI:62727"/>
        <dbReference type="ChEBI" id="CHEBI:71302"/>
        <dbReference type="ChEBI" id="CHEBI:456215"/>
        <dbReference type="EC" id="2.10.1.1"/>
    </reaction>
</comment>
<dbReference type="Gene3D" id="3.90.105.10">
    <property type="entry name" value="Molybdopterin biosynthesis moea protein, domain 2"/>
    <property type="match status" value="1"/>
</dbReference>
<evidence type="ECO:0000313" key="9">
    <source>
        <dbReference type="Proteomes" id="UP000199585"/>
    </source>
</evidence>
<proteinExistence type="inferred from homology"/>
<organism evidence="8 9">
    <name type="scientific">Loktanella fryxellensis</name>
    <dbReference type="NCBI Taxonomy" id="245187"/>
    <lineage>
        <taxon>Bacteria</taxon>
        <taxon>Pseudomonadati</taxon>
        <taxon>Pseudomonadota</taxon>
        <taxon>Alphaproteobacteria</taxon>
        <taxon>Rhodobacterales</taxon>
        <taxon>Roseobacteraceae</taxon>
        <taxon>Loktanella</taxon>
    </lineage>
</organism>
<dbReference type="InterPro" id="IPR005111">
    <property type="entry name" value="MoeA_C_domain_IV"/>
</dbReference>
<keyword evidence="6" id="KW-0460">Magnesium</keyword>
<dbReference type="InterPro" id="IPR001453">
    <property type="entry name" value="MoaB/Mog_dom"/>
</dbReference>
<dbReference type="SMART" id="SM00852">
    <property type="entry name" value="MoCF_biosynth"/>
    <property type="match status" value="1"/>
</dbReference>
<dbReference type="PROSITE" id="PS01079">
    <property type="entry name" value="MOCF_BIOSYNTHESIS_2"/>
    <property type="match status" value="1"/>
</dbReference>
<dbReference type="CDD" id="cd00887">
    <property type="entry name" value="MoeA"/>
    <property type="match status" value="1"/>
</dbReference>
<comment type="similarity">
    <text evidence="3 6">Belongs to the MoeA family.</text>
</comment>
<dbReference type="InterPro" id="IPR038987">
    <property type="entry name" value="MoeA-like"/>
</dbReference>
<protein>
    <recommendedName>
        <fullName evidence="6">Molybdopterin molybdenumtransferase</fullName>
        <ecNumber evidence="6">2.10.1.1</ecNumber>
    </recommendedName>
</protein>
<dbReference type="Pfam" id="PF00994">
    <property type="entry name" value="MoCF_biosynth"/>
    <property type="match status" value="1"/>
</dbReference>
<dbReference type="OrthoDB" id="9804758at2"/>
<dbReference type="SUPFAM" id="SSF53850">
    <property type="entry name" value="Periplasmic binding protein-like II"/>
    <property type="match status" value="1"/>
</dbReference>
<evidence type="ECO:0000256" key="3">
    <source>
        <dbReference type="ARBA" id="ARBA00010763"/>
    </source>
</evidence>
<dbReference type="GO" id="GO:0006777">
    <property type="term" value="P:Mo-molybdopterin cofactor biosynthetic process"/>
    <property type="evidence" value="ECO:0007669"/>
    <property type="project" value="UniProtKB-UniRule"/>
</dbReference>
<comment type="function">
    <text evidence="1 6">Catalyzes the insertion of molybdate into adenylated molybdopterin with the concomitant release of AMP.</text>
</comment>
<dbReference type="GO" id="GO:0046872">
    <property type="term" value="F:metal ion binding"/>
    <property type="evidence" value="ECO:0007669"/>
    <property type="project" value="UniProtKB-UniRule"/>
</dbReference>
<dbReference type="Pfam" id="PF03454">
    <property type="entry name" value="MoeA_C"/>
    <property type="match status" value="1"/>
</dbReference>
<evidence type="ECO:0000259" key="7">
    <source>
        <dbReference type="SMART" id="SM00852"/>
    </source>
</evidence>
<dbReference type="STRING" id="245187.SAMN04488003_104155"/>
<dbReference type="InterPro" id="IPR024370">
    <property type="entry name" value="PBP_domain"/>
</dbReference>
<dbReference type="PANTHER" id="PTHR10192">
    <property type="entry name" value="MOLYBDOPTERIN BIOSYNTHESIS PROTEIN"/>
    <property type="match status" value="1"/>
</dbReference>
<evidence type="ECO:0000313" key="8">
    <source>
        <dbReference type="EMBL" id="SEM77631.1"/>
    </source>
</evidence>
<dbReference type="GO" id="GO:0061599">
    <property type="term" value="F:molybdopterin molybdotransferase activity"/>
    <property type="evidence" value="ECO:0007669"/>
    <property type="project" value="UniProtKB-UniRule"/>
</dbReference>
<evidence type="ECO:0000256" key="2">
    <source>
        <dbReference type="ARBA" id="ARBA00005046"/>
    </source>
</evidence>
<evidence type="ECO:0000256" key="4">
    <source>
        <dbReference type="ARBA" id="ARBA00023150"/>
    </source>
</evidence>
<dbReference type="RefSeq" id="WP_089899623.1">
    <property type="nucleotide sequence ID" value="NZ_FOCI01000004.1"/>
</dbReference>
<comment type="pathway">
    <text evidence="2 6">Cofactor biosynthesis; molybdopterin biosynthesis.</text>
</comment>
<dbReference type="InterPro" id="IPR036425">
    <property type="entry name" value="MoaB/Mog-like_dom_sf"/>
</dbReference>
<keyword evidence="9" id="KW-1185">Reference proteome</keyword>
<keyword evidence="4 6" id="KW-0501">Molybdenum cofactor biosynthesis</keyword>
<dbReference type="EMBL" id="FOCI01000004">
    <property type="protein sequence ID" value="SEM77631.1"/>
    <property type="molecule type" value="Genomic_DNA"/>
</dbReference>
<dbReference type="UniPathway" id="UPA00344"/>
<dbReference type="Pfam" id="PF03453">
    <property type="entry name" value="MoeA_N"/>
    <property type="match status" value="1"/>
</dbReference>
<evidence type="ECO:0000256" key="5">
    <source>
        <dbReference type="ARBA" id="ARBA00047317"/>
    </source>
</evidence>
<dbReference type="NCBIfam" id="NF011068">
    <property type="entry name" value="PRK14498.1"/>
    <property type="match status" value="1"/>
</dbReference>
<dbReference type="AlphaFoldDB" id="A0A1H8B403"/>
<dbReference type="Gene3D" id="2.170.190.11">
    <property type="entry name" value="Molybdopterin biosynthesis moea protein, domain 3"/>
    <property type="match status" value="1"/>
</dbReference>
<dbReference type="InterPro" id="IPR005110">
    <property type="entry name" value="MoeA_linker/N"/>
</dbReference>
<dbReference type="Gene3D" id="2.40.340.10">
    <property type="entry name" value="MoeA, C-terminal, domain IV"/>
    <property type="match status" value="1"/>
</dbReference>
<dbReference type="Pfam" id="PF12727">
    <property type="entry name" value="PBP_like"/>
    <property type="match status" value="1"/>
</dbReference>
<dbReference type="InterPro" id="IPR036688">
    <property type="entry name" value="MoeA_C_domain_IV_sf"/>
</dbReference>
<dbReference type="SUPFAM" id="SSF63882">
    <property type="entry name" value="MoeA N-terminal region -like"/>
    <property type="match status" value="1"/>
</dbReference>
<name>A0A1H8B403_9RHOB</name>
<dbReference type="SUPFAM" id="SSF53218">
    <property type="entry name" value="Molybdenum cofactor biosynthesis proteins"/>
    <property type="match status" value="1"/>
</dbReference>
<evidence type="ECO:0000256" key="1">
    <source>
        <dbReference type="ARBA" id="ARBA00002901"/>
    </source>
</evidence>
<gene>
    <name evidence="8" type="ORF">SAMN04488003_104155</name>
</gene>
<feature type="domain" description="MoaB/Mog" evidence="7">
    <location>
        <begin position="195"/>
        <end position="334"/>
    </location>
</feature>
<dbReference type="GO" id="GO:0005737">
    <property type="term" value="C:cytoplasm"/>
    <property type="evidence" value="ECO:0007669"/>
    <property type="project" value="TreeGrafter"/>
</dbReference>
<evidence type="ECO:0000256" key="6">
    <source>
        <dbReference type="RuleBase" id="RU365090"/>
    </source>
</evidence>
<reference evidence="8 9" key="1">
    <citation type="submission" date="2016-10" db="EMBL/GenBank/DDBJ databases">
        <authorList>
            <person name="de Groot N.N."/>
        </authorList>
    </citation>
    <scope>NUCLEOTIDE SEQUENCE [LARGE SCALE GENOMIC DNA]</scope>
    <source>
        <strain evidence="8 9">DSM 16213</strain>
    </source>
</reference>
<keyword evidence="6" id="KW-0808">Transferase</keyword>